<dbReference type="EMBL" id="VCAZ01000100">
    <property type="protein sequence ID" value="TSS23716.1"/>
    <property type="molecule type" value="Genomic_DNA"/>
</dbReference>
<comment type="caution">
    <text evidence="1">The sequence shown here is derived from an EMBL/GenBank/DDBJ whole genome shotgun (WGS) entry which is preliminary data.</text>
</comment>
<name>A0A556V2C4_BAGYA</name>
<keyword evidence="2" id="KW-1185">Reference proteome</keyword>
<dbReference type="AlphaFoldDB" id="A0A556V2C4"/>
<reference evidence="1 2" key="1">
    <citation type="journal article" date="2019" name="Genome Biol. Evol.">
        <title>Whole-Genome Sequencing of the Giant Devil Catfish, Bagarius yarrelli.</title>
        <authorList>
            <person name="Jiang W."/>
            <person name="Lv Y."/>
            <person name="Cheng L."/>
            <person name="Yang K."/>
            <person name="Chao B."/>
            <person name="Wang X."/>
            <person name="Li Y."/>
            <person name="Pan X."/>
            <person name="You X."/>
            <person name="Zhang Y."/>
            <person name="Yang J."/>
            <person name="Li J."/>
            <person name="Zhang X."/>
            <person name="Liu S."/>
            <person name="Sun C."/>
            <person name="Yang J."/>
            <person name="Shi Q."/>
        </authorList>
    </citation>
    <scope>NUCLEOTIDE SEQUENCE [LARGE SCALE GENOMIC DNA]</scope>
    <source>
        <strain evidence="1">JWS20170419001</strain>
        <tissue evidence="1">Muscle</tissue>
    </source>
</reference>
<accession>A0A556V2C4</accession>
<protein>
    <submittedName>
        <fullName evidence="1">Uncharacterized protein</fullName>
    </submittedName>
</protein>
<dbReference type="Proteomes" id="UP000319801">
    <property type="component" value="Unassembled WGS sequence"/>
</dbReference>
<proteinExistence type="predicted"/>
<organism evidence="1 2">
    <name type="scientific">Bagarius yarrelli</name>
    <name type="common">Goonch</name>
    <name type="synonym">Bagrus yarrelli</name>
    <dbReference type="NCBI Taxonomy" id="175774"/>
    <lineage>
        <taxon>Eukaryota</taxon>
        <taxon>Metazoa</taxon>
        <taxon>Chordata</taxon>
        <taxon>Craniata</taxon>
        <taxon>Vertebrata</taxon>
        <taxon>Euteleostomi</taxon>
        <taxon>Actinopterygii</taxon>
        <taxon>Neopterygii</taxon>
        <taxon>Teleostei</taxon>
        <taxon>Ostariophysi</taxon>
        <taxon>Siluriformes</taxon>
        <taxon>Sisoridae</taxon>
        <taxon>Sisorinae</taxon>
        <taxon>Bagarius</taxon>
    </lineage>
</organism>
<gene>
    <name evidence="1" type="ORF">Baya_12232</name>
</gene>
<evidence type="ECO:0000313" key="1">
    <source>
        <dbReference type="EMBL" id="TSS23716.1"/>
    </source>
</evidence>
<sequence>MTEHHCKESVSQSTEGALTIQAQEARRIPILGPQGGRGTLHSLDGKPDRGAVVGMAHDPVQSPGQYILVLVPVPLCHSQGDRNKKLSYSSRDTLYSDVANFEAAQHTFGFTHLHTFTQPAAVMGTLTTTDIAAERL</sequence>
<evidence type="ECO:0000313" key="2">
    <source>
        <dbReference type="Proteomes" id="UP000319801"/>
    </source>
</evidence>